<evidence type="ECO:0000313" key="2">
    <source>
        <dbReference type="Proteomes" id="UP000281553"/>
    </source>
</evidence>
<protein>
    <recommendedName>
        <fullName evidence="3">Protein kinase domain-containing protein</fullName>
    </recommendedName>
</protein>
<dbReference type="Proteomes" id="UP000281553">
    <property type="component" value="Unassembled WGS sequence"/>
</dbReference>
<dbReference type="OrthoDB" id="10020333at2759"/>
<dbReference type="AlphaFoldDB" id="A0A3P7MG63"/>
<gene>
    <name evidence="1" type="ORF">DILT_LOCUS15183</name>
</gene>
<organism evidence="1 2">
    <name type="scientific">Dibothriocephalus latus</name>
    <name type="common">Fish tapeworm</name>
    <name type="synonym">Diphyllobothrium latum</name>
    <dbReference type="NCBI Taxonomy" id="60516"/>
    <lineage>
        <taxon>Eukaryota</taxon>
        <taxon>Metazoa</taxon>
        <taxon>Spiralia</taxon>
        <taxon>Lophotrochozoa</taxon>
        <taxon>Platyhelminthes</taxon>
        <taxon>Cestoda</taxon>
        <taxon>Eucestoda</taxon>
        <taxon>Diphyllobothriidea</taxon>
        <taxon>Diphyllobothriidae</taxon>
        <taxon>Dibothriocephalus</taxon>
    </lineage>
</organism>
<accession>A0A3P7MG63</accession>
<keyword evidence="2" id="KW-1185">Reference proteome</keyword>
<dbReference type="EMBL" id="UYRU01077770">
    <property type="protein sequence ID" value="VDN28484.1"/>
    <property type="molecule type" value="Genomic_DNA"/>
</dbReference>
<sequence>MLRCPDQTTAIDLWAVGVIFLSFLTGRYPFVKVNDDLEVLHVFTYLLGYERMQRGAYSVGKRLLVDPKPPPLGDTETPLSFLKKRSAFHPIRDSCFCPTYFP</sequence>
<dbReference type="InterPro" id="IPR011009">
    <property type="entry name" value="Kinase-like_dom_sf"/>
</dbReference>
<proteinExistence type="predicted"/>
<evidence type="ECO:0000313" key="1">
    <source>
        <dbReference type="EMBL" id="VDN28484.1"/>
    </source>
</evidence>
<dbReference type="SUPFAM" id="SSF56112">
    <property type="entry name" value="Protein kinase-like (PK-like)"/>
    <property type="match status" value="1"/>
</dbReference>
<dbReference type="Gene3D" id="1.10.510.10">
    <property type="entry name" value="Transferase(Phosphotransferase) domain 1"/>
    <property type="match status" value="1"/>
</dbReference>
<reference evidence="1 2" key="1">
    <citation type="submission" date="2018-11" db="EMBL/GenBank/DDBJ databases">
        <authorList>
            <consortium name="Pathogen Informatics"/>
        </authorList>
    </citation>
    <scope>NUCLEOTIDE SEQUENCE [LARGE SCALE GENOMIC DNA]</scope>
</reference>
<name>A0A3P7MG63_DIBLA</name>
<evidence type="ECO:0008006" key="3">
    <source>
        <dbReference type="Google" id="ProtNLM"/>
    </source>
</evidence>